<dbReference type="InterPro" id="IPR010036">
    <property type="entry name" value="MDP_1_eu_arc"/>
</dbReference>
<dbReference type="InterPro" id="IPR041492">
    <property type="entry name" value="HAD_2"/>
</dbReference>
<sequence length="347" mass="40786">MKAKIKETIKCVVWDLDNTIWDGVLLESEEVQLRPNIAEIIKELDSRGILHSIASKNNHDDVMKKLEEFELTEYFLYPEIHWDAKSTSLKNIQKNLNVGMDTILFIDDQQFELDEVKSVHPDVMCMNHTEYTKLLIHPRLQPRFITKDSKFRRQMYLEDIKRNQSEQSFQGPHESFLASLQMKFIISEAKEDDLRRAEELTIRTNQLNSTGITYDYDELNSFRKRDDYKLLVCELTDRYGSYGKIGLALVEITNTTWHVKLLLMSCRVMSRGVGSVLLSYIMQQAKEGGKQLLAEFRRTDRNRMMYATYCFANFKEYLSREDGFIIFEHDLSSIQPYPPFIEVQVLD</sequence>
<name>A0A0F7EJ64_BRELA</name>
<dbReference type="Gene3D" id="3.40.630.30">
    <property type="match status" value="1"/>
</dbReference>
<dbReference type="EMBL" id="CP011076">
    <property type="protein sequence ID" value="AKF95955.1"/>
    <property type="molecule type" value="Genomic_DNA"/>
</dbReference>
<proteinExistence type="predicted"/>
<gene>
    <name evidence="1" type="ORF">EX87_20475</name>
</gene>
<dbReference type="InterPro" id="IPR036412">
    <property type="entry name" value="HAD-like_sf"/>
</dbReference>
<protein>
    <submittedName>
        <fullName evidence="1">FkbH</fullName>
    </submittedName>
</protein>
<dbReference type="InterPro" id="IPR010033">
    <property type="entry name" value="HAD_SF_ppase_IIIC"/>
</dbReference>
<dbReference type="Gene3D" id="3.40.50.1000">
    <property type="entry name" value="HAD superfamily/HAD-like"/>
    <property type="match status" value="1"/>
</dbReference>
<reference evidence="1" key="1">
    <citation type="submission" date="2015-03" db="EMBL/GenBank/DDBJ databases">
        <title>MIGS Cultured Bacterial/Archaeal sample from Brevibacillus laterosporus.</title>
        <authorList>
            <person name="Zeng D."/>
            <person name="Zhu L."/>
            <person name="Dong G."/>
            <person name="Ye W."/>
            <person name="Ren D."/>
            <person name="Wu L."/>
            <person name="Xu J."/>
            <person name="Li G."/>
            <person name="Guo L."/>
        </authorList>
    </citation>
    <scope>NUCLEOTIDE SEQUENCE</scope>
    <source>
        <strain evidence="1">B9</strain>
        <plasmid evidence="1">unnamed2</plasmid>
    </source>
</reference>
<accession>A0A0F7EJ64</accession>
<organism evidence="1">
    <name type="scientific">Brevibacillus laterosporus</name>
    <name type="common">Bacillus laterosporus</name>
    <dbReference type="NCBI Taxonomy" id="1465"/>
    <lineage>
        <taxon>Bacteria</taxon>
        <taxon>Bacillati</taxon>
        <taxon>Bacillota</taxon>
        <taxon>Bacilli</taxon>
        <taxon>Bacillales</taxon>
        <taxon>Paenibacillaceae</taxon>
        <taxon>Brevibacillus</taxon>
    </lineage>
</organism>
<dbReference type="NCBIfam" id="TIGR01681">
    <property type="entry name" value="HAD-SF-IIIC"/>
    <property type="match status" value="1"/>
</dbReference>
<keyword evidence="1" id="KW-0614">Plasmid</keyword>
<dbReference type="Pfam" id="PF13419">
    <property type="entry name" value="HAD_2"/>
    <property type="match status" value="1"/>
</dbReference>
<dbReference type="GO" id="GO:0003993">
    <property type="term" value="F:acid phosphatase activity"/>
    <property type="evidence" value="ECO:0007669"/>
    <property type="project" value="TreeGrafter"/>
</dbReference>
<dbReference type="PANTHER" id="PTHR17901:SF14">
    <property type="entry name" value="MAGNESIUM-DEPENDENT PHOSPHATASE 1"/>
    <property type="match status" value="1"/>
</dbReference>
<dbReference type="InterPro" id="IPR023214">
    <property type="entry name" value="HAD_sf"/>
</dbReference>
<dbReference type="SUPFAM" id="SSF56784">
    <property type="entry name" value="HAD-like"/>
    <property type="match status" value="1"/>
</dbReference>
<dbReference type="InterPro" id="IPR016181">
    <property type="entry name" value="Acyl_CoA_acyltransferase"/>
</dbReference>
<dbReference type="RefSeq" id="WP_035293169.1">
    <property type="nucleotide sequence ID" value="NZ_CP011076.1"/>
</dbReference>
<dbReference type="AlphaFoldDB" id="A0A0F7EJ64"/>
<dbReference type="PANTHER" id="PTHR17901">
    <property type="entry name" value="MAGNESIUM-DEPENDENT PHOSPHATASE 1 MDP1"/>
    <property type="match status" value="1"/>
</dbReference>
<evidence type="ECO:0000313" key="1">
    <source>
        <dbReference type="EMBL" id="AKF95955.1"/>
    </source>
</evidence>
<dbReference type="NCBIfam" id="TIGR01686">
    <property type="entry name" value="FkbH"/>
    <property type="match status" value="1"/>
</dbReference>
<dbReference type="SUPFAM" id="SSF55729">
    <property type="entry name" value="Acyl-CoA N-acyltransferases (Nat)"/>
    <property type="match status" value="1"/>
</dbReference>
<dbReference type="InterPro" id="IPR010037">
    <property type="entry name" value="FkbH_domain"/>
</dbReference>
<geneLocation type="plasmid" evidence="1">
    <name>unnamed2</name>
</geneLocation>